<dbReference type="AlphaFoldDB" id="A0A0F8XIB0"/>
<accession>A0A0F8XIB0</accession>
<sequence length="203" mass="23336">MVTNRRLRSSTIPDADKHFTPSWATHSLLQKEEFHGLIWEPACGDGWISDVIKSYGYQVRSSDIDQDNEYGASGIDFLESYFQVANIVTNPPYSILNRFMAHGVQLARRKFCLLIRLAALATKGRWSDIYKDHPPSRVWIFTERITMYPYGIRTGGSGTTEYAWFVWSKEDPDYGKPYSTKIGWIEPGHRARYSNSNNPCINI</sequence>
<dbReference type="EMBL" id="LAZR01059029">
    <property type="protein sequence ID" value="KKK68653.1"/>
    <property type="molecule type" value="Genomic_DNA"/>
</dbReference>
<dbReference type="GO" id="GO:0003676">
    <property type="term" value="F:nucleic acid binding"/>
    <property type="evidence" value="ECO:0007669"/>
    <property type="project" value="InterPro"/>
</dbReference>
<name>A0A0F8XIB0_9ZZZZ</name>
<proteinExistence type="predicted"/>
<organism evidence="1">
    <name type="scientific">marine sediment metagenome</name>
    <dbReference type="NCBI Taxonomy" id="412755"/>
    <lineage>
        <taxon>unclassified sequences</taxon>
        <taxon>metagenomes</taxon>
        <taxon>ecological metagenomes</taxon>
    </lineage>
</organism>
<dbReference type="SUPFAM" id="SSF53335">
    <property type="entry name" value="S-adenosyl-L-methionine-dependent methyltransferases"/>
    <property type="match status" value="1"/>
</dbReference>
<dbReference type="InterPro" id="IPR029063">
    <property type="entry name" value="SAM-dependent_MTases_sf"/>
</dbReference>
<evidence type="ECO:0008006" key="2">
    <source>
        <dbReference type="Google" id="ProtNLM"/>
    </source>
</evidence>
<dbReference type="InterPro" id="IPR002052">
    <property type="entry name" value="DNA_methylase_N6_adenine_CS"/>
</dbReference>
<gene>
    <name evidence="1" type="ORF">LCGC14_2941900</name>
</gene>
<dbReference type="GO" id="GO:0008168">
    <property type="term" value="F:methyltransferase activity"/>
    <property type="evidence" value="ECO:0007669"/>
    <property type="project" value="InterPro"/>
</dbReference>
<protein>
    <recommendedName>
        <fullName evidence="2">Methyltransferase</fullName>
    </recommendedName>
</protein>
<reference evidence="1" key="1">
    <citation type="journal article" date="2015" name="Nature">
        <title>Complex archaea that bridge the gap between prokaryotes and eukaryotes.</title>
        <authorList>
            <person name="Spang A."/>
            <person name="Saw J.H."/>
            <person name="Jorgensen S.L."/>
            <person name="Zaremba-Niedzwiedzka K."/>
            <person name="Martijn J."/>
            <person name="Lind A.E."/>
            <person name="van Eijk R."/>
            <person name="Schleper C."/>
            <person name="Guy L."/>
            <person name="Ettema T.J."/>
        </authorList>
    </citation>
    <scope>NUCLEOTIDE SEQUENCE</scope>
</reference>
<comment type="caution">
    <text evidence="1">The sequence shown here is derived from an EMBL/GenBank/DDBJ whole genome shotgun (WGS) entry which is preliminary data.</text>
</comment>
<dbReference type="PROSITE" id="PS00092">
    <property type="entry name" value="N6_MTASE"/>
    <property type="match status" value="1"/>
</dbReference>
<evidence type="ECO:0000313" key="1">
    <source>
        <dbReference type="EMBL" id="KKK68653.1"/>
    </source>
</evidence>
<dbReference type="GO" id="GO:0032259">
    <property type="term" value="P:methylation"/>
    <property type="evidence" value="ECO:0007669"/>
    <property type="project" value="InterPro"/>
</dbReference>